<reference evidence="3 4" key="1">
    <citation type="submission" date="2022-11" db="EMBL/GenBank/DDBJ databases">
        <title>Viruses from the air-sea interface of a natural surface slick.</title>
        <authorList>
            <person name="Rahlff J."/>
            <person name="Holmfeldt K."/>
        </authorList>
    </citation>
    <scope>NUCLEOTIDE SEQUENCE [LARGE SCALE GENOMIC DNA]</scope>
    <source>
        <strain evidence="3 4">SMS4</strain>
    </source>
</reference>
<dbReference type="SUPFAM" id="SSF54909">
    <property type="entry name" value="Dimeric alpha+beta barrel"/>
    <property type="match status" value="1"/>
</dbReference>
<accession>A0ABT9HTG8</accession>
<dbReference type="PANTHER" id="PTHR33606:SF3">
    <property type="entry name" value="PROTEIN YCII"/>
    <property type="match status" value="1"/>
</dbReference>
<dbReference type="NCBIfam" id="NF008473">
    <property type="entry name" value="PRK11370.1"/>
    <property type="match status" value="1"/>
</dbReference>
<name>A0ABT9HTG8_9GAMM</name>
<evidence type="ECO:0000313" key="4">
    <source>
        <dbReference type="Proteomes" id="UP001231109"/>
    </source>
</evidence>
<dbReference type="InterPro" id="IPR005545">
    <property type="entry name" value="YCII"/>
</dbReference>
<dbReference type="PANTHER" id="PTHR33606">
    <property type="entry name" value="PROTEIN YCII"/>
    <property type="match status" value="1"/>
</dbReference>
<feature type="domain" description="YCII-related" evidence="2">
    <location>
        <begin position="1"/>
        <end position="95"/>
    </location>
</feature>
<evidence type="ECO:0000256" key="1">
    <source>
        <dbReference type="ARBA" id="ARBA00007689"/>
    </source>
</evidence>
<dbReference type="Pfam" id="PF03795">
    <property type="entry name" value="YCII"/>
    <property type="match status" value="1"/>
</dbReference>
<dbReference type="RefSeq" id="WP_027672537.1">
    <property type="nucleotide sequence ID" value="NZ_JAPJDZ010000001.1"/>
</dbReference>
<dbReference type="EMBL" id="JAPJDZ010000001">
    <property type="protein sequence ID" value="MDP5134413.1"/>
    <property type="molecule type" value="Genomic_DNA"/>
</dbReference>
<comment type="similarity">
    <text evidence="1">Belongs to the YciI family.</text>
</comment>
<sequence>MFYMIYSEDNEGSLDKRMATRPSHLARLEQLKTEGRLLLAGPTPAIDSIDPGAAGFSGSLVVAEFASLIDAQAWADADPYLAAGVYACSTVKPFKKVLP</sequence>
<gene>
    <name evidence="3" type="ORF">ORJ04_00430</name>
</gene>
<dbReference type="InterPro" id="IPR051807">
    <property type="entry name" value="Sec-metab_biosynth-assoc"/>
</dbReference>
<dbReference type="Proteomes" id="UP001231109">
    <property type="component" value="Unassembled WGS sequence"/>
</dbReference>
<keyword evidence="4" id="KW-1185">Reference proteome</keyword>
<evidence type="ECO:0000259" key="2">
    <source>
        <dbReference type="Pfam" id="PF03795"/>
    </source>
</evidence>
<dbReference type="Gene3D" id="3.30.70.1060">
    <property type="entry name" value="Dimeric alpha+beta barrel"/>
    <property type="match status" value="1"/>
</dbReference>
<protein>
    <submittedName>
        <fullName evidence="3">YciI family protein</fullName>
    </submittedName>
</protein>
<dbReference type="InterPro" id="IPR011008">
    <property type="entry name" value="Dimeric_a/b-barrel"/>
</dbReference>
<organism evidence="3 4">
    <name type="scientific">Rheinheimera baltica</name>
    <dbReference type="NCBI Taxonomy" id="67576"/>
    <lineage>
        <taxon>Bacteria</taxon>
        <taxon>Pseudomonadati</taxon>
        <taxon>Pseudomonadota</taxon>
        <taxon>Gammaproteobacteria</taxon>
        <taxon>Chromatiales</taxon>
        <taxon>Chromatiaceae</taxon>
        <taxon>Rheinheimera</taxon>
    </lineage>
</organism>
<evidence type="ECO:0000313" key="3">
    <source>
        <dbReference type="EMBL" id="MDP5134413.1"/>
    </source>
</evidence>
<comment type="caution">
    <text evidence="3">The sequence shown here is derived from an EMBL/GenBank/DDBJ whole genome shotgun (WGS) entry which is preliminary data.</text>
</comment>
<proteinExistence type="inferred from homology"/>